<gene>
    <name evidence="1" type="ORF">EPA93_16030</name>
</gene>
<evidence type="ECO:0008006" key="3">
    <source>
        <dbReference type="Google" id="ProtNLM"/>
    </source>
</evidence>
<dbReference type="Proteomes" id="UP000290365">
    <property type="component" value="Chromosome"/>
</dbReference>
<dbReference type="EMBL" id="CP035758">
    <property type="protein sequence ID" value="QBD77418.1"/>
    <property type="molecule type" value="Genomic_DNA"/>
</dbReference>
<accession>A0A4P6JPU6</accession>
<proteinExistence type="predicted"/>
<reference evidence="1 2" key="1">
    <citation type="submission" date="2019-01" db="EMBL/GenBank/DDBJ databases">
        <title>Ktedonosporobacter rubrisoli SCAWS-G2.</title>
        <authorList>
            <person name="Huang Y."/>
            <person name="Yan B."/>
        </authorList>
    </citation>
    <scope>NUCLEOTIDE SEQUENCE [LARGE SCALE GENOMIC DNA]</scope>
    <source>
        <strain evidence="1 2">SCAWS-G2</strain>
    </source>
</reference>
<keyword evidence="2" id="KW-1185">Reference proteome</keyword>
<name>A0A4P6JPU6_KTERU</name>
<dbReference type="RefSeq" id="WP_129888475.1">
    <property type="nucleotide sequence ID" value="NZ_CP035758.1"/>
</dbReference>
<dbReference type="SUPFAM" id="SSF56784">
    <property type="entry name" value="HAD-like"/>
    <property type="match status" value="1"/>
</dbReference>
<sequence>MRTTKMHIFVDIDGTIARRNPQHTMRLLNVALKLSLPPEQLATLSWEDFLQLPALIEKIGAEGERKRQKFLSSLNLEPSILREHIPIEGSQHALLMLAQAGHTMSYATARLVLLEPHAPASMRAKYAAINERIQTSTKQWLSHYHYPFPHRVHFSGHGASKLPVIASWLHNHPQEQAILIDDRPELFAQGWSALSADAQTVLGEQERFVLVGYNVKMLEEGQLRRYPFRSVICSSWNHFADLIQEEGVLSHGRSTTHPAAQPTRSPE</sequence>
<dbReference type="InterPro" id="IPR036412">
    <property type="entry name" value="HAD-like_sf"/>
</dbReference>
<evidence type="ECO:0000313" key="1">
    <source>
        <dbReference type="EMBL" id="QBD77418.1"/>
    </source>
</evidence>
<dbReference type="OrthoDB" id="156618at2"/>
<dbReference type="AlphaFoldDB" id="A0A4P6JPU6"/>
<dbReference type="KEGG" id="kbs:EPA93_16030"/>
<evidence type="ECO:0000313" key="2">
    <source>
        <dbReference type="Proteomes" id="UP000290365"/>
    </source>
</evidence>
<protein>
    <recommendedName>
        <fullName evidence="3">HAD family hydrolase</fullName>
    </recommendedName>
</protein>
<organism evidence="1 2">
    <name type="scientific">Ktedonosporobacter rubrisoli</name>
    <dbReference type="NCBI Taxonomy" id="2509675"/>
    <lineage>
        <taxon>Bacteria</taxon>
        <taxon>Bacillati</taxon>
        <taxon>Chloroflexota</taxon>
        <taxon>Ktedonobacteria</taxon>
        <taxon>Ktedonobacterales</taxon>
        <taxon>Ktedonosporobacteraceae</taxon>
        <taxon>Ktedonosporobacter</taxon>
    </lineage>
</organism>